<evidence type="ECO:0000256" key="1">
    <source>
        <dbReference type="ARBA" id="ARBA00022801"/>
    </source>
</evidence>
<dbReference type="SUPFAM" id="SSF53474">
    <property type="entry name" value="alpha/beta-Hydrolases"/>
    <property type="match status" value="1"/>
</dbReference>
<protein>
    <recommendedName>
        <fullName evidence="2">Peptidase S9 prolyl oligopeptidase catalytic domain-containing protein</fullName>
    </recommendedName>
</protein>
<proteinExistence type="predicted"/>
<dbReference type="InterPro" id="IPR001375">
    <property type="entry name" value="Peptidase_S9_cat"/>
</dbReference>
<dbReference type="PANTHER" id="PTHR42776">
    <property type="entry name" value="SERINE PEPTIDASE S9 FAMILY MEMBER"/>
    <property type="match status" value="1"/>
</dbReference>
<dbReference type="Proteomes" id="UP000615755">
    <property type="component" value="Unassembled WGS sequence"/>
</dbReference>
<dbReference type="InterPro" id="IPR029058">
    <property type="entry name" value="AB_hydrolase_fold"/>
</dbReference>
<dbReference type="RefSeq" id="WP_192509948.1">
    <property type="nucleotide sequence ID" value="NZ_AQGV01000015.1"/>
</dbReference>
<comment type="caution">
    <text evidence="3">The sequence shown here is derived from an EMBL/GenBank/DDBJ whole genome shotgun (WGS) entry which is preliminary data.</text>
</comment>
<dbReference type="Pfam" id="PF00326">
    <property type="entry name" value="Peptidase_S9"/>
    <property type="match status" value="1"/>
</dbReference>
<evidence type="ECO:0000313" key="4">
    <source>
        <dbReference type="Proteomes" id="UP000615755"/>
    </source>
</evidence>
<gene>
    <name evidence="3" type="ORF">PAUR_b1057</name>
</gene>
<dbReference type="InterPro" id="IPR011042">
    <property type="entry name" value="6-blade_b-propeller_TolB-like"/>
</dbReference>
<dbReference type="SUPFAM" id="SSF82171">
    <property type="entry name" value="DPP6 N-terminal domain-like"/>
    <property type="match status" value="1"/>
</dbReference>
<keyword evidence="1" id="KW-0378">Hydrolase</keyword>
<sequence>MRNWLFYCVIGWWSITAIAAEQSAGYQSPSAELMNIVDAPLIPQSKLSADGRWLALLKRERVVPLNELKLPEKALAGVKFNPLTFMRKSSRVYSEIELKHVETGSIVSLKGLPNGKLRDVSWSSNSQYISFIVEQKHSATLWLYDIKTRQTKQMTTTSLNGVVTKNAYKWLPDSSGFVVNFAVNHGKPLMSEKSQKIAPIVQQSSGVKAPIRTYQNLLKNAQDEAEFKFFAQGQLAKLRLNGQAKVIGKPTYLKSFSVSPDSTNLIVGMIDTPFSYQLPYQRFASVWQVWGMTGFPLYQLALQPLADNIPQGFDSVRVGARDFQWRKDKGATVLWAEAQDGGDMKNAAEYHDHLYTISAPFKREPELFAKVKDRFSGIQWVDDNIAMLTEWQFANRMVRTSVISPRNADDRRVVFSERSYNDAYKHPGRFVTEKNDLGVDVLKLVGGRYLFLQGDGASKEGNKPFLDRFDVKTNSTTRLWQSEAPYYERVRALLDDEGMRFITLRESKLEQPNFFIRDLTFDSLTQLTRFPHPYPKFKGVTKEQLKYQRSDGVELTGNLYLPLNYDPSEGPIPVLMWAYPLEYKNKKVASQVRESPYAFPYIGYWGPMPYLAKGIAVFDDPKMPIIGEGTQQPNDSFRTQLIASAKAAVDILVDQGIADPERIAIAGHSYGAFMVANLLAHSDLFVAGIARSGAYNRSLTPFGFQGEERDFWQAQSQYNAMSPFFHVDKINEPMLMIHGEKDPNAGTFPMQSERMYAAMKGLGKEARLVMLPYEGHSYRARESILHVLWEQEKWIEKYLLPLPKVDEINNIDSILLDDMVDAGETGTDVL</sequence>
<dbReference type="Gene3D" id="2.120.10.30">
    <property type="entry name" value="TolB, C-terminal domain"/>
    <property type="match status" value="1"/>
</dbReference>
<keyword evidence="4" id="KW-1185">Reference proteome</keyword>
<accession>A0ABR9EL03</accession>
<feature type="domain" description="Peptidase S9 prolyl oligopeptidase catalytic" evidence="2">
    <location>
        <begin position="647"/>
        <end position="799"/>
    </location>
</feature>
<dbReference type="EMBL" id="AQGV01000015">
    <property type="protein sequence ID" value="MBE0370925.1"/>
    <property type="molecule type" value="Genomic_DNA"/>
</dbReference>
<dbReference type="PANTHER" id="PTHR42776:SF28">
    <property type="entry name" value="GLUTAMYL ENDOPEPTIDASE, CHLOROPLASTIC-RELATED"/>
    <property type="match status" value="1"/>
</dbReference>
<evidence type="ECO:0000313" key="3">
    <source>
        <dbReference type="EMBL" id="MBE0370925.1"/>
    </source>
</evidence>
<evidence type="ECO:0000259" key="2">
    <source>
        <dbReference type="Pfam" id="PF00326"/>
    </source>
</evidence>
<dbReference type="Gene3D" id="3.40.50.1820">
    <property type="entry name" value="alpha/beta hydrolase"/>
    <property type="match status" value="1"/>
</dbReference>
<organism evidence="3 4">
    <name type="scientific">Pseudoalteromonas aurantia 208</name>
    <dbReference type="NCBI Taxonomy" id="1314867"/>
    <lineage>
        <taxon>Bacteria</taxon>
        <taxon>Pseudomonadati</taxon>
        <taxon>Pseudomonadota</taxon>
        <taxon>Gammaproteobacteria</taxon>
        <taxon>Alteromonadales</taxon>
        <taxon>Pseudoalteromonadaceae</taxon>
        <taxon>Pseudoalteromonas</taxon>
    </lineage>
</organism>
<name>A0ABR9EL03_9GAMM</name>
<reference evidence="3 4" key="1">
    <citation type="submission" date="2015-03" db="EMBL/GenBank/DDBJ databases">
        <title>Genome sequence of Pseudoalteromonas aurantia.</title>
        <authorList>
            <person name="Xie B.-B."/>
            <person name="Rong J.-C."/>
            <person name="Qin Q.-L."/>
            <person name="Zhang Y.-Z."/>
        </authorList>
    </citation>
    <scope>NUCLEOTIDE SEQUENCE [LARGE SCALE GENOMIC DNA]</scope>
    <source>
        <strain evidence="3 4">208</strain>
    </source>
</reference>